<name>A0A9D4AXL4_9SAUR</name>
<feature type="compositionally biased region" description="Basic and acidic residues" evidence="1">
    <location>
        <begin position="21"/>
        <end position="35"/>
    </location>
</feature>
<evidence type="ECO:0000256" key="1">
    <source>
        <dbReference type="SAM" id="MobiDB-lite"/>
    </source>
</evidence>
<evidence type="ECO:0000313" key="2">
    <source>
        <dbReference type="EMBL" id="KAH1172425.1"/>
    </source>
</evidence>
<gene>
    <name evidence="2" type="ORF">KIL84_008043</name>
</gene>
<proteinExistence type="predicted"/>
<feature type="non-terminal residue" evidence="2">
    <location>
        <position position="1"/>
    </location>
</feature>
<organism evidence="2 3">
    <name type="scientific">Mauremys mutica</name>
    <name type="common">yellowpond turtle</name>
    <dbReference type="NCBI Taxonomy" id="74926"/>
    <lineage>
        <taxon>Eukaryota</taxon>
        <taxon>Metazoa</taxon>
        <taxon>Chordata</taxon>
        <taxon>Craniata</taxon>
        <taxon>Vertebrata</taxon>
        <taxon>Euteleostomi</taxon>
        <taxon>Archelosauria</taxon>
        <taxon>Testudinata</taxon>
        <taxon>Testudines</taxon>
        <taxon>Cryptodira</taxon>
        <taxon>Durocryptodira</taxon>
        <taxon>Testudinoidea</taxon>
        <taxon>Geoemydidae</taxon>
        <taxon>Geoemydinae</taxon>
        <taxon>Mauremys</taxon>
    </lineage>
</organism>
<comment type="caution">
    <text evidence="2">The sequence shown here is derived from an EMBL/GenBank/DDBJ whole genome shotgun (WGS) entry which is preliminary data.</text>
</comment>
<feature type="region of interest" description="Disordered" evidence="1">
    <location>
        <begin position="1"/>
        <end position="53"/>
    </location>
</feature>
<reference evidence="2" key="1">
    <citation type="submission" date="2021-09" db="EMBL/GenBank/DDBJ databases">
        <title>The genome of Mauremys mutica provides insights into the evolution of semi-aquatic lifestyle.</title>
        <authorList>
            <person name="Gong S."/>
            <person name="Gao Y."/>
        </authorList>
    </citation>
    <scope>NUCLEOTIDE SEQUENCE</scope>
    <source>
        <strain evidence="2">MM-2020</strain>
        <tissue evidence="2">Muscle</tissue>
    </source>
</reference>
<feature type="non-terminal residue" evidence="2">
    <location>
        <position position="53"/>
    </location>
</feature>
<dbReference type="EMBL" id="JAHDVG010000483">
    <property type="protein sequence ID" value="KAH1172425.1"/>
    <property type="molecule type" value="Genomic_DNA"/>
</dbReference>
<accession>A0A9D4AXL4</accession>
<dbReference type="AlphaFoldDB" id="A0A9D4AXL4"/>
<dbReference type="Proteomes" id="UP000827986">
    <property type="component" value="Unassembled WGS sequence"/>
</dbReference>
<evidence type="ECO:0000313" key="3">
    <source>
        <dbReference type="Proteomes" id="UP000827986"/>
    </source>
</evidence>
<feature type="compositionally biased region" description="Low complexity" evidence="1">
    <location>
        <begin position="1"/>
        <end position="20"/>
    </location>
</feature>
<keyword evidence="3" id="KW-1185">Reference proteome</keyword>
<protein>
    <submittedName>
        <fullName evidence="2">Uncharacterized protein</fullName>
    </submittedName>
</protein>
<sequence length="53" mass="5469">SCAGGRAAPARGAARGAALEAEPRRPEGRPGELRWRQSRSRAEAGAGAVQSRV</sequence>